<keyword evidence="2" id="KW-1185">Reference proteome</keyword>
<dbReference type="AlphaFoldDB" id="I2GJG1"/>
<organism evidence="1 2">
    <name type="scientific">Fibrisoma limi BUZ 3</name>
    <dbReference type="NCBI Taxonomy" id="1185876"/>
    <lineage>
        <taxon>Bacteria</taxon>
        <taxon>Pseudomonadati</taxon>
        <taxon>Bacteroidota</taxon>
        <taxon>Cytophagia</taxon>
        <taxon>Cytophagales</taxon>
        <taxon>Spirosomataceae</taxon>
        <taxon>Fibrisoma</taxon>
    </lineage>
</organism>
<comment type="caution">
    <text evidence="1">The sequence shown here is derived from an EMBL/GenBank/DDBJ whole genome shotgun (WGS) entry which is preliminary data.</text>
</comment>
<proteinExistence type="predicted"/>
<gene>
    <name evidence="1" type="ORF">BN8_03176</name>
</gene>
<evidence type="ECO:0000313" key="2">
    <source>
        <dbReference type="Proteomes" id="UP000009309"/>
    </source>
</evidence>
<dbReference type="EMBL" id="CAIT01000006">
    <property type="protein sequence ID" value="CCH54036.1"/>
    <property type="molecule type" value="Genomic_DNA"/>
</dbReference>
<sequence length="41" mass="4852">MVNGTQISMMLMMNYDLTTNHTYPKNLRSIFQKPKYRSALL</sequence>
<accession>I2GJG1</accession>
<evidence type="ECO:0000313" key="1">
    <source>
        <dbReference type="EMBL" id="CCH54036.1"/>
    </source>
</evidence>
<dbReference type="Proteomes" id="UP000009309">
    <property type="component" value="Unassembled WGS sequence"/>
</dbReference>
<name>I2GJG1_9BACT</name>
<protein>
    <submittedName>
        <fullName evidence="1">Uncharacterized protein</fullName>
    </submittedName>
</protein>
<reference evidence="1 2" key="1">
    <citation type="journal article" date="2012" name="J. Bacteriol.">
        <title>Genome Sequence of the Filamentous Bacterium Fibrisoma limi BUZ 3T.</title>
        <authorList>
            <person name="Filippini M."/>
            <person name="Qi W."/>
            <person name="Jaenicke S."/>
            <person name="Goesmann A."/>
            <person name="Smits T.H."/>
            <person name="Bagheri H.C."/>
        </authorList>
    </citation>
    <scope>NUCLEOTIDE SEQUENCE [LARGE SCALE GENOMIC DNA]</scope>
    <source>
        <strain evidence="2">BUZ 3T</strain>
    </source>
</reference>